<dbReference type="EMBL" id="QGNW01000141">
    <property type="protein sequence ID" value="RVW91839.1"/>
    <property type="molecule type" value="Genomic_DNA"/>
</dbReference>
<protein>
    <submittedName>
        <fullName evidence="2">Uncharacterized protein</fullName>
    </submittedName>
</protein>
<dbReference type="AlphaFoldDB" id="A0A438I579"/>
<evidence type="ECO:0000313" key="3">
    <source>
        <dbReference type="Proteomes" id="UP000288805"/>
    </source>
</evidence>
<dbReference type="PANTHER" id="PTHR48304:SF1">
    <property type="entry name" value="QLQ DOMAIN-CONTAINING PROTEIN"/>
    <property type="match status" value="1"/>
</dbReference>
<organism evidence="2 3">
    <name type="scientific">Vitis vinifera</name>
    <name type="common">Grape</name>
    <dbReference type="NCBI Taxonomy" id="29760"/>
    <lineage>
        <taxon>Eukaryota</taxon>
        <taxon>Viridiplantae</taxon>
        <taxon>Streptophyta</taxon>
        <taxon>Embryophyta</taxon>
        <taxon>Tracheophyta</taxon>
        <taxon>Spermatophyta</taxon>
        <taxon>Magnoliopsida</taxon>
        <taxon>eudicotyledons</taxon>
        <taxon>Gunneridae</taxon>
        <taxon>Pentapetalae</taxon>
        <taxon>rosids</taxon>
        <taxon>Vitales</taxon>
        <taxon>Vitaceae</taxon>
        <taxon>Viteae</taxon>
        <taxon>Vitis</taxon>
    </lineage>
</organism>
<sequence>MDYDDNDFQSQNLREEDNQWIEDFSRGSSGIEFSSSAAESCSISRRNNVWSEATSSESVEMLLNLLGRKKLFQVKLVSRTQEKNYLRLGIRHKLMKYSRRFSASGMQVDNIITSMHNVMTSAEELDNQKAPPDHINDISHGSGDALSKDNDVDGEEHNDLSKEGQMNDKVLEGNLVDSGAGNLEHPLYLDSEESRGEGNAVETCTSNVEGPSSTIVKGDSELNVVEGCSEGVKESVQESKCEELVLSKDTEMVNQFTGNMHGDSPIASKLTYGKSSFVKKKDDLLESGNQLNSEISTSHLDTSLLSEVTNKLSEVSRQSGIHNFDSDVPVVEDGNVKLSTDLSNMEHEIGGSLTIRECSRENDDDSASFGLIVVAVDFSSEHDTVDFILNEGKVEELTLCNETSSLMANSALSNISVLGCDRRPDVPLLATMGDIQNGFNATQASPCGGSSNPIMEMAIDNWLLREIQLLSQGGVVAQGILSLNPGLLSYNLGALSRARDVKKSIFNGALLPSKTDALATITSLINGSEHQSASSLMQAADNWLRLLKRGLFTQPPAMQSQPDSVQKIGRVRYDSAESYPPRSGPRRVRYQIPRLGLNRLDSDESTDIPRAVAVLGKKKKIEAKRGVAGEEEETEGRGLRQPGQGV</sequence>
<dbReference type="Proteomes" id="UP000288805">
    <property type="component" value="Unassembled WGS sequence"/>
</dbReference>
<evidence type="ECO:0000313" key="2">
    <source>
        <dbReference type="EMBL" id="RVW91839.1"/>
    </source>
</evidence>
<feature type="region of interest" description="Disordered" evidence="1">
    <location>
        <begin position="124"/>
        <end position="211"/>
    </location>
</feature>
<accession>A0A438I579</accession>
<dbReference type="PANTHER" id="PTHR48304">
    <property type="entry name" value="QLQ DOMAIN-CONTAINING PROTEIN"/>
    <property type="match status" value="1"/>
</dbReference>
<reference evidence="2 3" key="1">
    <citation type="journal article" date="2018" name="PLoS Genet.">
        <title>Population sequencing reveals clonal diversity and ancestral inbreeding in the grapevine cultivar Chardonnay.</title>
        <authorList>
            <person name="Roach M.J."/>
            <person name="Johnson D.L."/>
            <person name="Bohlmann J."/>
            <person name="van Vuuren H.J."/>
            <person name="Jones S.J."/>
            <person name="Pretorius I.S."/>
            <person name="Schmidt S.A."/>
            <person name="Borneman A.R."/>
        </authorList>
    </citation>
    <scope>NUCLEOTIDE SEQUENCE [LARGE SCALE GENOMIC DNA]</scope>
    <source>
        <strain evidence="3">cv. Chardonnay</strain>
        <tissue evidence="2">Leaf</tissue>
    </source>
</reference>
<feature type="region of interest" description="Disordered" evidence="1">
    <location>
        <begin position="619"/>
        <end position="646"/>
    </location>
</feature>
<gene>
    <name evidence="2" type="ORF">CK203_030136</name>
</gene>
<feature type="compositionally biased region" description="Basic and acidic residues" evidence="1">
    <location>
        <begin position="146"/>
        <end position="171"/>
    </location>
</feature>
<comment type="caution">
    <text evidence="2">The sequence shown here is derived from an EMBL/GenBank/DDBJ whole genome shotgun (WGS) entry which is preliminary data.</text>
</comment>
<name>A0A438I579_VITVI</name>
<feature type="compositionally biased region" description="Polar residues" evidence="1">
    <location>
        <begin position="202"/>
        <end position="211"/>
    </location>
</feature>
<proteinExistence type="predicted"/>
<evidence type="ECO:0000256" key="1">
    <source>
        <dbReference type="SAM" id="MobiDB-lite"/>
    </source>
</evidence>